<dbReference type="EMBL" id="JACHJT010000001">
    <property type="protein sequence ID" value="MBB4930120.1"/>
    <property type="molecule type" value="Genomic_DNA"/>
</dbReference>
<evidence type="ECO:0000256" key="5">
    <source>
        <dbReference type="SAM" id="SignalP"/>
    </source>
</evidence>
<evidence type="ECO:0000313" key="7">
    <source>
        <dbReference type="Proteomes" id="UP000523007"/>
    </source>
</evidence>
<accession>A0A7W7W1Y0</accession>
<comment type="similarity">
    <text evidence="1">Belongs to the bacterial solute-binding protein 9 family.</text>
</comment>
<proteinExistence type="inferred from homology"/>
<feature type="chain" id="PRO_5039160514" evidence="5">
    <location>
        <begin position="20"/>
        <end position="332"/>
    </location>
</feature>
<dbReference type="InterPro" id="IPR006127">
    <property type="entry name" value="ZnuA-like"/>
</dbReference>
<dbReference type="InterPro" id="IPR050492">
    <property type="entry name" value="Bact_metal-bind_prot9"/>
</dbReference>
<dbReference type="AlphaFoldDB" id="A0A7W7W1Y0"/>
<dbReference type="GO" id="GO:0030001">
    <property type="term" value="P:metal ion transport"/>
    <property type="evidence" value="ECO:0007669"/>
    <property type="project" value="InterPro"/>
</dbReference>
<evidence type="ECO:0000256" key="2">
    <source>
        <dbReference type="ARBA" id="ARBA00022448"/>
    </source>
</evidence>
<comment type="caution">
    <text evidence="6">The sequence shown here is derived from an EMBL/GenBank/DDBJ whole genome shotgun (WGS) entry which is preliminary data.</text>
</comment>
<gene>
    <name evidence="6" type="ORF">F4561_000940</name>
</gene>
<name>A0A7W7W1Y0_9ACTN</name>
<dbReference type="PANTHER" id="PTHR42953">
    <property type="entry name" value="HIGH-AFFINITY ZINC UPTAKE SYSTEM PROTEIN ZNUA-RELATED"/>
    <property type="match status" value="1"/>
</dbReference>
<dbReference type="PANTHER" id="PTHR42953:SF3">
    <property type="entry name" value="HIGH-AFFINITY ZINC UPTAKE SYSTEM PROTEIN ZNUA"/>
    <property type="match status" value="1"/>
</dbReference>
<evidence type="ECO:0000313" key="6">
    <source>
        <dbReference type="EMBL" id="MBB4930120.1"/>
    </source>
</evidence>
<dbReference type="Pfam" id="PF01297">
    <property type="entry name" value="ZnuA"/>
    <property type="match status" value="1"/>
</dbReference>
<dbReference type="PROSITE" id="PS51257">
    <property type="entry name" value="PROKAR_LIPOPROTEIN"/>
    <property type="match status" value="1"/>
</dbReference>
<dbReference type="SUPFAM" id="SSF53807">
    <property type="entry name" value="Helical backbone' metal receptor"/>
    <property type="match status" value="1"/>
</dbReference>
<organism evidence="6 7">
    <name type="scientific">Lipingzhangella halophila</name>
    <dbReference type="NCBI Taxonomy" id="1783352"/>
    <lineage>
        <taxon>Bacteria</taxon>
        <taxon>Bacillati</taxon>
        <taxon>Actinomycetota</taxon>
        <taxon>Actinomycetes</taxon>
        <taxon>Streptosporangiales</taxon>
        <taxon>Nocardiopsidaceae</taxon>
        <taxon>Lipingzhangella</taxon>
    </lineage>
</organism>
<keyword evidence="3 5" id="KW-0732">Signal</keyword>
<protein>
    <submittedName>
        <fullName evidence="6">Zinc transport system substrate-binding protein</fullName>
    </submittedName>
</protein>
<dbReference type="Proteomes" id="UP000523007">
    <property type="component" value="Unassembled WGS sequence"/>
</dbReference>
<dbReference type="RefSeq" id="WP_184575105.1">
    <property type="nucleotide sequence ID" value="NZ_JACHJT010000001.1"/>
</dbReference>
<evidence type="ECO:0000256" key="4">
    <source>
        <dbReference type="SAM" id="MobiDB-lite"/>
    </source>
</evidence>
<evidence type="ECO:0000256" key="1">
    <source>
        <dbReference type="ARBA" id="ARBA00011028"/>
    </source>
</evidence>
<sequence length="332" mass="34953">MRSSMSVRMTAACAASVLAVTASGCGEETSEGGGAGASVVTGVYPLEWLATQVGGEHADVDNLTEPGVDPHALELSPRQVGQVSEADVAFYVSGLQPAVDDAIDQEGGENALDVADLVELRPAGEEEDGHGEDGEHEEHGEEHGEEDGHGEDGEHDEHGEEDPHMWLDLDRMSQATEGLAEQLAEVDPDNAADYRANAETTIDTLTGIDQEYADTLDACESRDIVVNHAAFGYLAESYDLNQISISGLESDSEPSPARIAEVADLVEEHDVTTVFTETLTPTDTAETIAEETGAETAVLDPLGGITDESPGDDYPSGMRANLDALDSALRCS</sequence>
<reference evidence="6 7" key="1">
    <citation type="submission" date="2020-08" db="EMBL/GenBank/DDBJ databases">
        <title>Sequencing the genomes of 1000 actinobacteria strains.</title>
        <authorList>
            <person name="Klenk H.-P."/>
        </authorList>
    </citation>
    <scope>NUCLEOTIDE SEQUENCE [LARGE SCALE GENOMIC DNA]</scope>
    <source>
        <strain evidence="6 7">DSM 102030</strain>
    </source>
</reference>
<feature type="region of interest" description="Disordered" evidence="4">
    <location>
        <begin position="123"/>
        <end position="162"/>
    </location>
</feature>
<feature type="signal peptide" evidence="5">
    <location>
        <begin position="1"/>
        <end position="19"/>
    </location>
</feature>
<dbReference type="GO" id="GO:0046872">
    <property type="term" value="F:metal ion binding"/>
    <property type="evidence" value="ECO:0007669"/>
    <property type="project" value="InterPro"/>
</dbReference>
<keyword evidence="2" id="KW-0813">Transport</keyword>
<dbReference type="Gene3D" id="3.40.50.1980">
    <property type="entry name" value="Nitrogenase molybdenum iron protein domain"/>
    <property type="match status" value="2"/>
</dbReference>
<keyword evidence="7" id="KW-1185">Reference proteome</keyword>
<feature type="compositionally biased region" description="Basic and acidic residues" evidence="4">
    <location>
        <begin position="131"/>
        <end position="162"/>
    </location>
</feature>
<evidence type="ECO:0000256" key="3">
    <source>
        <dbReference type="ARBA" id="ARBA00022729"/>
    </source>
</evidence>